<dbReference type="GO" id="GO:0008270">
    <property type="term" value="F:zinc ion binding"/>
    <property type="evidence" value="ECO:0007669"/>
    <property type="project" value="UniProtKB-KW"/>
</dbReference>
<keyword evidence="2" id="KW-0863">Zinc-finger</keyword>
<evidence type="ECO:0000256" key="1">
    <source>
        <dbReference type="ARBA" id="ARBA00022723"/>
    </source>
</evidence>
<dbReference type="Gene3D" id="2.20.25.240">
    <property type="match status" value="1"/>
</dbReference>
<reference evidence="6 7" key="1">
    <citation type="submission" date="2023-01" db="EMBL/GenBank/DDBJ databases">
        <authorList>
            <person name="Whitehead M."/>
        </authorList>
    </citation>
    <scope>NUCLEOTIDE SEQUENCE [LARGE SCALE GENOMIC DNA]</scope>
</reference>
<keyword evidence="3" id="KW-0862">Zinc</keyword>
<feature type="domain" description="FLYWCH-type" evidence="4">
    <location>
        <begin position="5"/>
        <end position="62"/>
    </location>
</feature>
<dbReference type="PANTHER" id="PTHR47160:SF10">
    <property type="entry name" value="MULE TRANSPOSASE DOMAIN-CONTAINING PROTEIN"/>
    <property type="match status" value="1"/>
</dbReference>
<dbReference type="AlphaFoldDB" id="A0AAV0X6Z6"/>
<evidence type="ECO:0000313" key="6">
    <source>
        <dbReference type="EMBL" id="CAI6363856.1"/>
    </source>
</evidence>
<evidence type="ECO:0000256" key="2">
    <source>
        <dbReference type="ARBA" id="ARBA00022771"/>
    </source>
</evidence>
<dbReference type="Proteomes" id="UP001160148">
    <property type="component" value="Unassembled WGS sequence"/>
</dbReference>
<dbReference type="EMBL" id="CARXXK010000003">
    <property type="protein sequence ID" value="CAI6363856.1"/>
    <property type="molecule type" value="Genomic_DNA"/>
</dbReference>
<sequence length="259" mass="29872">MALEYVLSEKNKYMLIYHGFLHVKEREHDNKTYWKCSEYKKIHCKGRLHVVDDKITKFIEHNNHVPNAAKIEAKKVISILKKNASQTTLSTHSVLGNAVMQVTSAVSAEMSSINTLKRTIQRVRQKEEAAPANPSNFEFIIPDQYRYNSNGELFLKFDSGPTESRILIFTTQQNLDFMSECDNWFCDGTFSVAPPIFAQLYTIHGVCYSNVIPSVYVLLPDKKEKTYRHMFEILKSLKNNMLGATSHPKKKFTEIEQLK</sequence>
<protein>
    <recommendedName>
        <fullName evidence="4">FLYWCH-type domain-containing protein</fullName>
    </recommendedName>
</protein>
<keyword evidence="1" id="KW-0479">Metal-binding</keyword>
<gene>
    <name evidence="5" type="ORF">MEUPH1_LOCUS13302</name>
    <name evidence="6" type="ORF">MEUPH1_LOCUS18747</name>
</gene>
<organism evidence="6 7">
    <name type="scientific">Macrosiphum euphorbiae</name>
    <name type="common">potato aphid</name>
    <dbReference type="NCBI Taxonomy" id="13131"/>
    <lineage>
        <taxon>Eukaryota</taxon>
        <taxon>Metazoa</taxon>
        <taxon>Ecdysozoa</taxon>
        <taxon>Arthropoda</taxon>
        <taxon>Hexapoda</taxon>
        <taxon>Insecta</taxon>
        <taxon>Pterygota</taxon>
        <taxon>Neoptera</taxon>
        <taxon>Paraneoptera</taxon>
        <taxon>Hemiptera</taxon>
        <taxon>Sternorrhyncha</taxon>
        <taxon>Aphidomorpha</taxon>
        <taxon>Aphidoidea</taxon>
        <taxon>Aphididae</taxon>
        <taxon>Macrosiphini</taxon>
        <taxon>Macrosiphum</taxon>
    </lineage>
</organism>
<proteinExistence type="predicted"/>
<evidence type="ECO:0000313" key="5">
    <source>
        <dbReference type="EMBL" id="CAI6357704.1"/>
    </source>
</evidence>
<keyword evidence="7" id="KW-1185">Reference proteome</keyword>
<name>A0AAV0X6Z6_9HEMI</name>
<accession>A0AAV0X6Z6</accession>
<evidence type="ECO:0000259" key="4">
    <source>
        <dbReference type="Pfam" id="PF04500"/>
    </source>
</evidence>
<dbReference type="InterPro" id="IPR007588">
    <property type="entry name" value="Znf_FLYWCH"/>
</dbReference>
<evidence type="ECO:0000256" key="3">
    <source>
        <dbReference type="ARBA" id="ARBA00022833"/>
    </source>
</evidence>
<dbReference type="Pfam" id="PF04500">
    <property type="entry name" value="FLYWCH"/>
    <property type="match status" value="1"/>
</dbReference>
<evidence type="ECO:0000313" key="7">
    <source>
        <dbReference type="Proteomes" id="UP001160148"/>
    </source>
</evidence>
<comment type="caution">
    <text evidence="6">The sequence shown here is derived from an EMBL/GenBank/DDBJ whole genome shotgun (WGS) entry which is preliminary data.</text>
</comment>
<dbReference type="EMBL" id="CARXXK010000002">
    <property type="protein sequence ID" value="CAI6357704.1"/>
    <property type="molecule type" value="Genomic_DNA"/>
</dbReference>
<dbReference type="PANTHER" id="PTHR47160">
    <property type="entry name" value="PUTATIVE-RELATED"/>
    <property type="match status" value="1"/>
</dbReference>